<proteinExistence type="predicted"/>
<protein>
    <recommendedName>
        <fullName evidence="1">Cyclic-phosphate processing Receiver domain-containing protein</fullName>
    </recommendedName>
</protein>
<evidence type="ECO:0000259" key="1">
    <source>
        <dbReference type="Pfam" id="PF20274"/>
    </source>
</evidence>
<dbReference type="EMBL" id="CP128986">
    <property type="protein sequence ID" value="WOC12186.1"/>
    <property type="molecule type" value="Genomic_DNA"/>
</dbReference>
<sequence>MAPDVVGNRLKFSGRSAPVPVLSPPMKLFVDDLRDPPDTTWTVVRTSAEALEILRSGVLVTDLSLDHDLGGDDTSRPVVLYLAEYGGWPAIVRVHSANPVGIEWLTGMVERYGPGVSR</sequence>
<dbReference type="AlphaFoldDB" id="A0AA97CTK6"/>
<accession>A0AA97CTK6</accession>
<name>A0AA97CTK6_9ACTN</name>
<organism evidence="2">
    <name type="scientific">Gordonia sp. MP11Mi</name>
    <dbReference type="NCBI Taxonomy" id="3022769"/>
    <lineage>
        <taxon>Bacteria</taxon>
        <taxon>Bacillati</taxon>
        <taxon>Actinomycetota</taxon>
        <taxon>Actinomycetes</taxon>
        <taxon>Mycobacteriales</taxon>
        <taxon>Gordoniaceae</taxon>
        <taxon>Gordonia</taxon>
    </lineage>
</organism>
<feature type="domain" description="Cyclic-phosphate processing Receiver" evidence="1">
    <location>
        <begin position="26"/>
        <end position="110"/>
    </location>
</feature>
<dbReference type="InterPro" id="IPR046909">
    <property type="entry name" value="cREC_REC"/>
</dbReference>
<evidence type="ECO:0000313" key="2">
    <source>
        <dbReference type="EMBL" id="WOC12186.1"/>
    </source>
</evidence>
<gene>
    <name evidence="2" type="ORF">MP11Mi_12680</name>
</gene>
<dbReference type="Pfam" id="PF20274">
    <property type="entry name" value="cREC_REC"/>
    <property type="match status" value="1"/>
</dbReference>
<reference evidence="2" key="1">
    <citation type="submission" date="2023-06" db="EMBL/GenBank/DDBJ databases">
        <title>Gordonia sp. nov. and Pseudochrobactrum sp. nov., two species isolated from the burying beetle Nicrophorus vespilloides.</title>
        <authorList>
            <person name="Poehlein A."/>
            <person name="Guzman J."/>
            <person name="Daniel R."/>
            <person name="Vilcinskas A."/>
        </authorList>
    </citation>
    <scope>NUCLEOTIDE SEQUENCE</scope>
    <source>
        <strain evidence="2">MP11Mi</strain>
    </source>
</reference>